<protein>
    <submittedName>
        <fullName evidence="1">Uncharacterized protein</fullName>
    </submittedName>
</protein>
<proteinExistence type="predicted"/>
<evidence type="ECO:0000313" key="2">
    <source>
        <dbReference type="Proteomes" id="UP001604267"/>
    </source>
</evidence>
<reference evidence="1 2" key="1">
    <citation type="submission" date="2024-10" db="EMBL/GenBank/DDBJ databases">
        <title>The Natural Products Discovery Center: Release of the First 8490 Sequenced Strains for Exploring Actinobacteria Biosynthetic Diversity.</title>
        <authorList>
            <person name="Kalkreuter E."/>
            <person name="Kautsar S.A."/>
            <person name="Yang D."/>
            <person name="Bader C.D."/>
            <person name="Teijaro C.N."/>
            <person name="Fluegel L."/>
            <person name="Davis C.M."/>
            <person name="Simpson J.R."/>
            <person name="Lauterbach L."/>
            <person name="Steele A.D."/>
            <person name="Gui C."/>
            <person name="Meng S."/>
            <person name="Li G."/>
            <person name="Viehrig K."/>
            <person name="Ye F."/>
            <person name="Su P."/>
            <person name="Kiefer A.F."/>
            <person name="Nichols A."/>
            <person name="Cepeda A.J."/>
            <person name="Yan W."/>
            <person name="Fan B."/>
            <person name="Jiang Y."/>
            <person name="Adhikari A."/>
            <person name="Zheng C.-J."/>
            <person name="Schuster L."/>
            <person name="Cowan T.M."/>
            <person name="Smanski M.J."/>
            <person name="Chevrette M.G."/>
            <person name="De Carvalho L.P.S."/>
            <person name="Shen B."/>
        </authorList>
    </citation>
    <scope>NUCLEOTIDE SEQUENCE [LARGE SCALE GENOMIC DNA]</scope>
    <source>
        <strain evidence="1 2">NPDC048320</strain>
    </source>
</reference>
<dbReference type="RefSeq" id="WP_392816116.1">
    <property type="nucleotide sequence ID" value="NZ_JBICYV010000003.1"/>
</dbReference>
<dbReference type="Proteomes" id="UP001604267">
    <property type="component" value="Unassembled WGS sequence"/>
</dbReference>
<name>A0ABW7AYW4_9ACTN</name>
<evidence type="ECO:0000313" key="1">
    <source>
        <dbReference type="EMBL" id="MFG3010087.1"/>
    </source>
</evidence>
<keyword evidence="2" id="KW-1185">Reference proteome</keyword>
<sequence>MTGRAIRPHLREHGVKVSNELFSALQARLHADPALAHLPRTTKKTR</sequence>
<dbReference type="EMBL" id="JBICYV010000003">
    <property type="protein sequence ID" value="MFG3010087.1"/>
    <property type="molecule type" value="Genomic_DNA"/>
</dbReference>
<organism evidence="1 2">
    <name type="scientific">Streptomyces cinerochromogenes</name>
    <dbReference type="NCBI Taxonomy" id="66422"/>
    <lineage>
        <taxon>Bacteria</taxon>
        <taxon>Bacillati</taxon>
        <taxon>Actinomycetota</taxon>
        <taxon>Actinomycetes</taxon>
        <taxon>Kitasatosporales</taxon>
        <taxon>Streptomycetaceae</taxon>
        <taxon>Streptomyces</taxon>
    </lineage>
</organism>
<comment type="caution">
    <text evidence="1">The sequence shown here is derived from an EMBL/GenBank/DDBJ whole genome shotgun (WGS) entry which is preliminary data.</text>
</comment>
<gene>
    <name evidence="1" type="ORF">ACGFZB_06460</name>
</gene>
<accession>A0ABW7AYW4</accession>